<gene>
    <name evidence="4" type="ORF">ElyMa_002579900</name>
</gene>
<dbReference type="InterPro" id="IPR027785">
    <property type="entry name" value="UvrD-like_helicase_C"/>
</dbReference>
<dbReference type="AlphaFoldDB" id="A0AAV4H141"/>
<dbReference type="InterPro" id="IPR050534">
    <property type="entry name" value="Coronavir_polyprotein_1ab"/>
</dbReference>
<proteinExistence type="predicted"/>
<dbReference type="SMART" id="SM00382">
    <property type="entry name" value="AAA"/>
    <property type="match status" value="1"/>
</dbReference>
<organism evidence="4 5">
    <name type="scientific">Elysia marginata</name>
    <dbReference type="NCBI Taxonomy" id="1093978"/>
    <lineage>
        <taxon>Eukaryota</taxon>
        <taxon>Metazoa</taxon>
        <taxon>Spiralia</taxon>
        <taxon>Lophotrochozoa</taxon>
        <taxon>Mollusca</taxon>
        <taxon>Gastropoda</taxon>
        <taxon>Heterobranchia</taxon>
        <taxon>Euthyneura</taxon>
        <taxon>Panpulmonata</taxon>
        <taxon>Sacoglossa</taxon>
        <taxon>Placobranchoidea</taxon>
        <taxon>Plakobranchidae</taxon>
        <taxon>Elysia</taxon>
    </lineage>
</organism>
<evidence type="ECO:0000256" key="2">
    <source>
        <dbReference type="ARBA" id="ARBA00022840"/>
    </source>
</evidence>
<comment type="caution">
    <text evidence="4">The sequence shown here is derived from an EMBL/GenBank/DDBJ whole genome shotgun (WGS) entry which is preliminary data.</text>
</comment>
<evidence type="ECO:0000256" key="1">
    <source>
        <dbReference type="ARBA" id="ARBA00022741"/>
    </source>
</evidence>
<dbReference type="CDD" id="cd18809">
    <property type="entry name" value="SF1_C_RecD"/>
    <property type="match status" value="1"/>
</dbReference>
<feature type="domain" description="AAA+ ATPase" evidence="3">
    <location>
        <begin position="38"/>
        <end position="300"/>
    </location>
</feature>
<dbReference type="GO" id="GO:0005524">
    <property type="term" value="F:ATP binding"/>
    <property type="evidence" value="ECO:0007669"/>
    <property type="project" value="UniProtKB-KW"/>
</dbReference>
<dbReference type="EMBL" id="BMAT01005320">
    <property type="protein sequence ID" value="GFR90933.1"/>
    <property type="molecule type" value="Genomic_DNA"/>
</dbReference>
<protein>
    <submittedName>
        <fullName evidence="4">ATP-dependent exodeoxyribonuclease</fullName>
    </submittedName>
</protein>
<dbReference type="InterPro" id="IPR027417">
    <property type="entry name" value="P-loop_NTPase"/>
</dbReference>
<dbReference type="Pfam" id="PF13538">
    <property type="entry name" value="UvrD_C_2"/>
    <property type="match status" value="1"/>
</dbReference>
<sequence>MDKNKFYEILEKNFGHKPNDKQQVVIKALSDFLTTEAPNSVFILKGYAGTGKTTIIKTLVKSLGQLKKKTVLIAPTGRAAKVVTSYAKSKASTIHHKIYFANSQKGGVVKFTLQKNNQKNTVYIVDEASMISNASSGDSRLFESGSIMEDLFSYIFSHHSNRLIFIGDVAQLPPVNSHNSPALNRDSVTLFTDGEVREVELDNVVRQATHSGILYNATIIREQLQHNRKLFRFNIGNFRDIQRLQDSYEIENAIVDSYEKYGKEDTCIIVYSNKTANLYNKQVRTKILEFDSEIVVGDYLMVVKNNYFWLPENSESGFIANGDIVRVEAIKSFKNLYGFRFAEVTIKLLDYPNQPPFDTVLLLDTIESVSPSLSYEDNNRLYTEVMEDYDNEPSKYKKFMKVKKNRYYNALQVKFSYAITCHKAQGGQWRSVIVQQSYLPEGVTQQYLRWLYTAVTRASEQLYLVGFKNDFFHD</sequence>
<dbReference type="GO" id="GO:0003678">
    <property type="term" value="F:DNA helicase activity"/>
    <property type="evidence" value="ECO:0007669"/>
    <property type="project" value="UniProtKB-ARBA"/>
</dbReference>
<evidence type="ECO:0000259" key="3">
    <source>
        <dbReference type="SMART" id="SM00382"/>
    </source>
</evidence>
<keyword evidence="1" id="KW-0547">Nucleotide-binding</keyword>
<dbReference type="CDD" id="cd17933">
    <property type="entry name" value="DEXSc_RecD-like"/>
    <property type="match status" value="1"/>
</dbReference>
<keyword evidence="2" id="KW-0067">ATP-binding</keyword>
<name>A0AAV4H141_9GAST</name>
<dbReference type="PANTHER" id="PTHR43788">
    <property type="entry name" value="DNA2/NAM7 HELICASE FAMILY MEMBER"/>
    <property type="match status" value="1"/>
</dbReference>
<evidence type="ECO:0000313" key="5">
    <source>
        <dbReference type="Proteomes" id="UP000762676"/>
    </source>
</evidence>
<reference evidence="4 5" key="1">
    <citation type="journal article" date="2021" name="Elife">
        <title>Chloroplast acquisition without the gene transfer in kleptoplastic sea slugs, Plakobranchus ocellatus.</title>
        <authorList>
            <person name="Maeda T."/>
            <person name="Takahashi S."/>
            <person name="Yoshida T."/>
            <person name="Shimamura S."/>
            <person name="Takaki Y."/>
            <person name="Nagai Y."/>
            <person name="Toyoda A."/>
            <person name="Suzuki Y."/>
            <person name="Arimoto A."/>
            <person name="Ishii H."/>
            <person name="Satoh N."/>
            <person name="Nishiyama T."/>
            <person name="Hasebe M."/>
            <person name="Maruyama T."/>
            <person name="Minagawa J."/>
            <person name="Obokata J."/>
            <person name="Shigenobu S."/>
        </authorList>
    </citation>
    <scope>NUCLEOTIDE SEQUENCE [LARGE SCALE GENOMIC DNA]</scope>
</reference>
<dbReference type="PANTHER" id="PTHR43788:SF6">
    <property type="entry name" value="DNA HELICASE B"/>
    <property type="match status" value="1"/>
</dbReference>
<accession>A0AAV4H141</accession>
<evidence type="ECO:0000313" key="4">
    <source>
        <dbReference type="EMBL" id="GFR90933.1"/>
    </source>
</evidence>
<dbReference type="InterPro" id="IPR003593">
    <property type="entry name" value="AAA+_ATPase"/>
</dbReference>
<dbReference type="Proteomes" id="UP000762676">
    <property type="component" value="Unassembled WGS sequence"/>
</dbReference>
<dbReference type="Gene3D" id="3.40.50.300">
    <property type="entry name" value="P-loop containing nucleotide triphosphate hydrolases"/>
    <property type="match status" value="2"/>
</dbReference>
<keyword evidence="5" id="KW-1185">Reference proteome</keyword>
<dbReference type="SUPFAM" id="SSF52540">
    <property type="entry name" value="P-loop containing nucleoside triphosphate hydrolases"/>
    <property type="match status" value="1"/>
</dbReference>
<dbReference type="Pfam" id="PF13604">
    <property type="entry name" value="AAA_30"/>
    <property type="match status" value="1"/>
</dbReference>